<dbReference type="EMBL" id="JAEUBG010003411">
    <property type="protein sequence ID" value="KAH3682787.1"/>
    <property type="molecule type" value="Genomic_DNA"/>
</dbReference>
<dbReference type="PANTHER" id="PTHR28626:SF3">
    <property type="entry name" value="SRR1-LIKE PROTEIN"/>
    <property type="match status" value="1"/>
</dbReference>
<gene>
    <name evidence="3" type="ORF">WICPIJ_006246</name>
</gene>
<dbReference type="AlphaFoldDB" id="A0A9P8Q270"/>
<keyword evidence="4" id="KW-1185">Reference proteome</keyword>
<name>A0A9P8Q270_WICPI</name>
<dbReference type="GO" id="GO:0005634">
    <property type="term" value="C:nucleus"/>
    <property type="evidence" value="ECO:0007669"/>
    <property type="project" value="TreeGrafter"/>
</dbReference>
<comment type="similarity">
    <text evidence="1">Belongs to the SRR1 family.</text>
</comment>
<protein>
    <recommendedName>
        <fullName evidence="2">SRR1-like domain-containing protein</fullName>
    </recommendedName>
</protein>
<comment type="caution">
    <text evidence="3">The sequence shown here is derived from an EMBL/GenBank/DDBJ whole genome shotgun (WGS) entry which is preliminary data.</text>
</comment>
<dbReference type="PANTHER" id="PTHR28626">
    <property type="entry name" value="SRR1-LIKE PROTEIN"/>
    <property type="match status" value="1"/>
</dbReference>
<accession>A0A9P8Q270</accession>
<dbReference type="InterPro" id="IPR012942">
    <property type="entry name" value="SRR1-like"/>
</dbReference>
<dbReference type="OrthoDB" id="551431at2759"/>
<dbReference type="InterPro" id="IPR040044">
    <property type="entry name" value="SRR1L"/>
</dbReference>
<evidence type="ECO:0000313" key="4">
    <source>
        <dbReference type="Proteomes" id="UP000774326"/>
    </source>
</evidence>
<reference evidence="3" key="2">
    <citation type="submission" date="2021-01" db="EMBL/GenBank/DDBJ databases">
        <authorList>
            <person name="Schikora-Tamarit M.A."/>
        </authorList>
    </citation>
    <scope>NUCLEOTIDE SEQUENCE</scope>
    <source>
        <strain evidence="3">CBS2887</strain>
    </source>
</reference>
<dbReference type="GO" id="GO:0005737">
    <property type="term" value="C:cytoplasm"/>
    <property type="evidence" value="ECO:0007669"/>
    <property type="project" value="TreeGrafter"/>
</dbReference>
<dbReference type="Pfam" id="PF07985">
    <property type="entry name" value="SRR1"/>
    <property type="match status" value="1"/>
</dbReference>
<sequence>MSTDFIKIERKKQPVKAGNVNNGTSSNSALSPDTARLQRLHSQLLKYQETVRSSQLYHYIQTTIAKQVINQPFAKKITKIRCLALGSPSQDHAAMYQLALLVILQKYLQVSDRDVSIYDPVFDEMDKELMGNSDDPSLGYTIEEQYSQKEDKSNNDITLYFLPHAPLSLTNVIISQNEPLLLLSNNIITHVDRLTKCQLFEKYPLISKFVTLVKEENVELKEETEAQLKESKEEKEGDGFETFHTNKRKANKRQRQNKFKLIEKELDYSSISSYFNQRITLWSFKKYETSGLWLNAFTDLSLHYVVE</sequence>
<feature type="domain" description="SRR1-like" evidence="2">
    <location>
        <begin position="72"/>
        <end position="304"/>
    </location>
</feature>
<evidence type="ECO:0000256" key="1">
    <source>
        <dbReference type="ARBA" id="ARBA00009856"/>
    </source>
</evidence>
<dbReference type="Proteomes" id="UP000774326">
    <property type="component" value="Unassembled WGS sequence"/>
</dbReference>
<reference evidence="3" key="1">
    <citation type="journal article" date="2021" name="Open Biol.">
        <title>Shared evolutionary footprints suggest mitochondrial oxidative damage underlies multiple complex I losses in fungi.</title>
        <authorList>
            <person name="Schikora-Tamarit M.A."/>
            <person name="Marcet-Houben M."/>
            <person name="Nosek J."/>
            <person name="Gabaldon T."/>
        </authorList>
    </citation>
    <scope>NUCLEOTIDE SEQUENCE</scope>
    <source>
        <strain evidence="3">CBS2887</strain>
    </source>
</reference>
<evidence type="ECO:0000259" key="2">
    <source>
        <dbReference type="Pfam" id="PF07985"/>
    </source>
</evidence>
<evidence type="ECO:0000313" key="3">
    <source>
        <dbReference type="EMBL" id="KAH3682787.1"/>
    </source>
</evidence>
<proteinExistence type="inferred from homology"/>
<organism evidence="3 4">
    <name type="scientific">Wickerhamomyces pijperi</name>
    <name type="common">Yeast</name>
    <name type="synonym">Pichia pijperi</name>
    <dbReference type="NCBI Taxonomy" id="599730"/>
    <lineage>
        <taxon>Eukaryota</taxon>
        <taxon>Fungi</taxon>
        <taxon>Dikarya</taxon>
        <taxon>Ascomycota</taxon>
        <taxon>Saccharomycotina</taxon>
        <taxon>Saccharomycetes</taxon>
        <taxon>Phaffomycetales</taxon>
        <taxon>Wickerhamomycetaceae</taxon>
        <taxon>Wickerhamomyces</taxon>
    </lineage>
</organism>